<evidence type="ECO:0000256" key="7">
    <source>
        <dbReference type="ARBA" id="ARBA00023136"/>
    </source>
</evidence>
<keyword evidence="5 8" id="KW-0812">Transmembrane</keyword>
<name>M2U8R7_9SPHN</name>
<dbReference type="EMBL" id="AMRV01000001">
    <property type="protein sequence ID" value="EMD84373.1"/>
    <property type="molecule type" value="Genomic_DNA"/>
</dbReference>
<evidence type="ECO:0000256" key="4">
    <source>
        <dbReference type="ARBA" id="ARBA00022475"/>
    </source>
</evidence>
<dbReference type="PATRIC" id="fig|1234595.3.peg.303"/>
<evidence type="ECO:0000313" key="9">
    <source>
        <dbReference type="EMBL" id="EMD84373.1"/>
    </source>
</evidence>
<gene>
    <name evidence="9" type="ORF">C725_0303</name>
</gene>
<proteinExistence type="inferred from homology"/>
<feature type="transmembrane region" description="Helical" evidence="8">
    <location>
        <begin position="309"/>
        <end position="340"/>
    </location>
</feature>
<comment type="subcellular location">
    <subcellularLocation>
        <location evidence="1">Cell membrane</location>
        <topology evidence="1">Multi-pass membrane protein</topology>
    </subcellularLocation>
</comment>
<keyword evidence="10" id="KW-1185">Reference proteome</keyword>
<organism evidence="9 10">
    <name type="scientific">Pacificimonas flava</name>
    <dbReference type="NCBI Taxonomy" id="1234595"/>
    <lineage>
        <taxon>Bacteria</taxon>
        <taxon>Pseudomonadati</taxon>
        <taxon>Pseudomonadota</taxon>
        <taxon>Alphaproteobacteria</taxon>
        <taxon>Sphingomonadales</taxon>
        <taxon>Sphingosinicellaceae</taxon>
        <taxon>Pacificimonas</taxon>
    </lineage>
</organism>
<keyword evidence="3" id="KW-0813">Transport</keyword>
<reference evidence="9 10" key="1">
    <citation type="journal article" date="2013" name="Genome Announc.">
        <title>Draft Genome Sequence of Strain JLT2015T, Belonging to the Family Sphingomonadaceae of the Alphaproteobacteria.</title>
        <authorList>
            <person name="Tang K."/>
            <person name="Liu K."/>
            <person name="Li S."/>
            <person name="Jiao N."/>
        </authorList>
    </citation>
    <scope>NUCLEOTIDE SEQUENCE [LARGE SCALE GENOMIC DNA]</scope>
    <source>
        <strain evidence="9 10">JLT2015</strain>
    </source>
</reference>
<dbReference type="Pfam" id="PF01594">
    <property type="entry name" value="AI-2E_transport"/>
    <property type="match status" value="1"/>
</dbReference>
<sequence length="360" mass="38696">MTKSVASSGGPVLPKLHWGWLLVIAICIWFFWSTSGILPPFLAGIVIAYLLDPVADRMEARGIPRWLATAIALIVFFALIAGAIVLMAPLVTAQATALVTALPGLIESLTPVVQHWYDELTLVISLDDLGRNLMERAASVSATVARSIISQSLALFNILALLIIVPVVSFYSLRDFDQMTARMRSFVPPRYKSTAEGLWREADEALGGFIRGQSLVCASLAVFYATGWWLTGLDYALVLGLIAGILAFVPYLGAVISVALALLVGLGQFGFDPLHLILIFAVFQVGQILEGSVLTPNLIGNRIGLHPLWVLFAVFAGGEIAGLWGVFLAVPVAAVVAVFVRAVMRQYLRSALYGPAAPPR</sequence>
<dbReference type="PANTHER" id="PTHR21716:SF53">
    <property type="entry name" value="PERMEASE PERM-RELATED"/>
    <property type="match status" value="1"/>
</dbReference>
<comment type="caution">
    <text evidence="9">The sequence shown here is derived from an EMBL/GenBank/DDBJ whole genome shotgun (WGS) entry which is preliminary data.</text>
</comment>
<evidence type="ECO:0000256" key="6">
    <source>
        <dbReference type="ARBA" id="ARBA00022989"/>
    </source>
</evidence>
<dbReference type="GO" id="GO:0055085">
    <property type="term" value="P:transmembrane transport"/>
    <property type="evidence" value="ECO:0007669"/>
    <property type="project" value="TreeGrafter"/>
</dbReference>
<keyword evidence="6 8" id="KW-1133">Transmembrane helix</keyword>
<feature type="transmembrane region" description="Helical" evidence="8">
    <location>
        <begin position="271"/>
        <end position="289"/>
    </location>
</feature>
<comment type="similarity">
    <text evidence="2">Belongs to the autoinducer-2 exporter (AI-2E) (TC 2.A.86) family.</text>
</comment>
<evidence type="ECO:0000256" key="8">
    <source>
        <dbReference type="SAM" id="Phobius"/>
    </source>
</evidence>
<dbReference type="RefSeq" id="WP_008599708.1">
    <property type="nucleotide sequence ID" value="NZ_AMRV01000001.1"/>
</dbReference>
<dbReference type="GO" id="GO:0005886">
    <property type="term" value="C:plasma membrane"/>
    <property type="evidence" value="ECO:0007669"/>
    <property type="project" value="UniProtKB-SubCell"/>
</dbReference>
<accession>M2U8R7</accession>
<evidence type="ECO:0000313" key="10">
    <source>
        <dbReference type="Proteomes" id="UP000011717"/>
    </source>
</evidence>
<evidence type="ECO:0000256" key="3">
    <source>
        <dbReference type="ARBA" id="ARBA00022448"/>
    </source>
</evidence>
<feature type="transmembrane region" description="Helical" evidence="8">
    <location>
        <begin position="153"/>
        <end position="173"/>
    </location>
</feature>
<evidence type="ECO:0000256" key="5">
    <source>
        <dbReference type="ARBA" id="ARBA00022692"/>
    </source>
</evidence>
<dbReference type="Proteomes" id="UP000011717">
    <property type="component" value="Unassembled WGS sequence"/>
</dbReference>
<dbReference type="OrthoDB" id="5792512at2"/>
<evidence type="ECO:0000256" key="1">
    <source>
        <dbReference type="ARBA" id="ARBA00004651"/>
    </source>
</evidence>
<dbReference type="PANTHER" id="PTHR21716">
    <property type="entry name" value="TRANSMEMBRANE PROTEIN"/>
    <property type="match status" value="1"/>
</dbReference>
<keyword evidence="7 8" id="KW-0472">Membrane</keyword>
<protein>
    <submittedName>
        <fullName evidence="9">Putative permease often clustered with de novo purine synthesis</fullName>
    </submittedName>
</protein>
<feature type="transmembrane region" description="Helical" evidence="8">
    <location>
        <begin position="20"/>
        <end position="51"/>
    </location>
</feature>
<dbReference type="AlphaFoldDB" id="M2U8R7"/>
<dbReference type="InterPro" id="IPR002549">
    <property type="entry name" value="AI-2E-like"/>
</dbReference>
<feature type="transmembrane region" description="Helical" evidence="8">
    <location>
        <begin position="209"/>
        <end position="230"/>
    </location>
</feature>
<feature type="transmembrane region" description="Helical" evidence="8">
    <location>
        <begin position="63"/>
        <end position="88"/>
    </location>
</feature>
<feature type="transmembrane region" description="Helical" evidence="8">
    <location>
        <begin position="236"/>
        <end position="264"/>
    </location>
</feature>
<keyword evidence="4" id="KW-1003">Cell membrane</keyword>
<evidence type="ECO:0000256" key="2">
    <source>
        <dbReference type="ARBA" id="ARBA00009773"/>
    </source>
</evidence>